<keyword evidence="3" id="KW-1185">Reference proteome</keyword>
<evidence type="ECO:0000313" key="2">
    <source>
        <dbReference type="EMBL" id="KAK4108553.1"/>
    </source>
</evidence>
<name>A0AAN6T8D1_9PEZI</name>
<sequence>MASDSELSEEELDVSHGDRVRYHCYTSKHERYQFDFTDEERGETMRAMQDNATLLRSLYDRGVPFFSKQIFRDLVSQLDHGRANPRPATGAEAHVIRIPTVDGSFVECELEAGRVVRLGVPGDPQSPDQEIVMRDPHLDYRTFQRLSLVDDPSWFSPYLARCPCRLIYPLDVRQISTGEIINPWDKEPAEDVQIVFDKAVRAWEDSDECRRLRSAFENAPLPTINNIVAFACSSMLGKDDRSRAATQHALILTMRDIIAKRQPGAQSQTQIKCFAQDPFYAKADVEVLGRSGITILEDPRAFLKVDDQSLVISFHPNIPVRQIITDIARPAVMIWNRVESEAELDASWQATGEVYNPAFMTDPESSRVRDMVRDHYLKRPIAIGPEEMFGSGAAVYIRRD</sequence>
<reference evidence="2" key="1">
    <citation type="journal article" date="2023" name="Mol. Phylogenet. Evol.">
        <title>Genome-scale phylogeny and comparative genomics of the fungal order Sordariales.</title>
        <authorList>
            <person name="Hensen N."/>
            <person name="Bonometti L."/>
            <person name="Westerberg I."/>
            <person name="Brannstrom I.O."/>
            <person name="Guillou S."/>
            <person name="Cros-Aarteil S."/>
            <person name="Calhoun S."/>
            <person name="Haridas S."/>
            <person name="Kuo A."/>
            <person name="Mondo S."/>
            <person name="Pangilinan J."/>
            <person name="Riley R."/>
            <person name="LaButti K."/>
            <person name="Andreopoulos B."/>
            <person name="Lipzen A."/>
            <person name="Chen C."/>
            <person name="Yan M."/>
            <person name="Daum C."/>
            <person name="Ng V."/>
            <person name="Clum A."/>
            <person name="Steindorff A."/>
            <person name="Ohm R.A."/>
            <person name="Martin F."/>
            <person name="Silar P."/>
            <person name="Natvig D.O."/>
            <person name="Lalanne C."/>
            <person name="Gautier V."/>
            <person name="Ament-Velasquez S.L."/>
            <person name="Kruys A."/>
            <person name="Hutchinson M.I."/>
            <person name="Powell A.J."/>
            <person name="Barry K."/>
            <person name="Miller A.N."/>
            <person name="Grigoriev I.V."/>
            <person name="Debuchy R."/>
            <person name="Gladieux P."/>
            <person name="Hiltunen Thoren M."/>
            <person name="Johannesson H."/>
        </authorList>
    </citation>
    <scope>NUCLEOTIDE SEQUENCE</scope>
    <source>
        <strain evidence="2">CBS 508.74</strain>
    </source>
</reference>
<comment type="caution">
    <text evidence="2">The sequence shown here is derived from an EMBL/GenBank/DDBJ whole genome shotgun (WGS) entry which is preliminary data.</text>
</comment>
<dbReference type="AlphaFoldDB" id="A0AAN6T8D1"/>
<evidence type="ECO:0000259" key="1">
    <source>
        <dbReference type="Pfam" id="PF07985"/>
    </source>
</evidence>
<feature type="domain" description="SRR1-like" evidence="1">
    <location>
        <begin position="220"/>
        <end position="343"/>
    </location>
</feature>
<dbReference type="InterPro" id="IPR012942">
    <property type="entry name" value="SRR1-like"/>
</dbReference>
<gene>
    <name evidence="2" type="ORF">N656DRAFT_784062</name>
</gene>
<protein>
    <recommendedName>
        <fullName evidence="1">SRR1-like domain-containing protein</fullName>
    </recommendedName>
</protein>
<dbReference type="GeneID" id="89940205"/>
<dbReference type="PANTHER" id="PTHR42080:SF3">
    <property type="entry name" value="SRR1-LIKE DOMAIN-CONTAINING PROTEIN"/>
    <property type="match status" value="1"/>
</dbReference>
<dbReference type="Proteomes" id="UP001302812">
    <property type="component" value="Unassembled WGS sequence"/>
</dbReference>
<dbReference type="EMBL" id="MU853362">
    <property type="protein sequence ID" value="KAK4108553.1"/>
    <property type="molecule type" value="Genomic_DNA"/>
</dbReference>
<proteinExistence type="predicted"/>
<organism evidence="2 3">
    <name type="scientific">Canariomyces notabilis</name>
    <dbReference type="NCBI Taxonomy" id="2074819"/>
    <lineage>
        <taxon>Eukaryota</taxon>
        <taxon>Fungi</taxon>
        <taxon>Dikarya</taxon>
        <taxon>Ascomycota</taxon>
        <taxon>Pezizomycotina</taxon>
        <taxon>Sordariomycetes</taxon>
        <taxon>Sordariomycetidae</taxon>
        <taxon>Sordariales</taxon>
        <taxon>Chaetomiaceae</taxon>
        <taxon>Canariomyces</taxon>
    </lineage>
</organism>
<evidence type="ECO:0000313" key="3">
    <source>
        <dbReference type="Proteomes" id="UP001302812"/>
    </source>
</evidence>
<reference evidence="2" key="2">
    <citation type="submission" date="2023-05" db="EMBL/GenBank/DDBJ databases">
        <authorList>
            <consortium name="Lawrence Berkeley National Laboratory"/>
            <person name="Steindorff A."/>
            <person name="Hensen N."/>
            <person name="Bonometti L."/>
            <person name="Westerberg I."/>
            <person name="Brannstrom I.O."/>
            <person name="Guillou S."/>
            <person name="Cros-Aarteil S."/>
            <person name="Calhoun S."/>
            <person name="Haridas S."/>
            <person name="Kuo A."/>
            <person name="Mondo S."/>
            <person name="Pangilinan J."/>
            <person name="Riley R."/>
            <person name="Labutti K."/>
            <person name="Andreopoulos B."/>
            <person name="Lipzen A."/>
            <person name="Chen C."/>
            <person name="Yanf M."/>
            <person name="Daum C."/>
            <person name="Ng V."/>
            <person name="Clum A."/>
            <person name="Ohm R."/>
            <person name="Martin F."/>
            <person name="Silar P."/>
            <person name="Natvig D."/>
            <person name="Lalanne C."/>
            <person name="Gautier V."/>
            <person name="Ament-Velasquez S.L."/>
            <person name="Kruys A."/>
            <person name="Hutchinson M.I."/>
            <person name="Powell A.J."/>
            <person name="Barry K."/>
            <person name="Miller A.N."/>
            <person name="Grigoriev I.V."/>
            <person name="Debuchy R."/>
            <person name="Gladieux P."/>
            <person name="Thoren M.H."/>
            <person name="Johannesson H."/>
        </authorList>
    </citation>
    <scope>NUCLEOTIDE SEQUENCE</scope>
    <source>
        <strain evidence="2">CBS 508.74</strain>
    </source>
</reference>
<dbReference type="PANTHER" id="PTHR42080">
    <property type="entry name" value="SRR1 DOMAIN-CONTAINING PROTEIN"/>
    <property type="match status" value="1"/>
</dbReference>
<dbReference type="RefSeq" id="XP_064666123.1">
    <property type="nucleotide sequence ID" value="XM_064816080.1"/>
</dbReference>
<dbReference type="Pfam" id="PF07985">
    <property type="entry name" value="SRR1"/>
    <property type="match status" value="1"/>
</dbReference>
<accession>A0AAN6T8D1</accession>